<reference evidence="6" key="1">
    <citation type="submission" date="2025-08" db="UniProtKB">
        <authorList>
            <consortium name="Ensembl"/>
        </authorList>
    </citation>
    <scope>IDENTIFICATION</scope>
</reference>
<evidence type="ECO:0000256" key="1">
    <source>
        <dbReference type="ARBA" id="ARBA00004613"/>
    </source>
</evidence>
<dbReference type="Proteomes" id="UP000694388">
    <property type="component" value="Unplaced"/>
</dbReference>
<comment type="similarity">
    <text evidence="2">Belongs to the granulin family.</text>
</comment>
<evidence type="ECO:0000259" key="5">
    <source>
        <dbReference type="PROSITE" id="PS00799"/>
    </source>
</evidence>
<dbReference type="SMART" id="SM00277">
    <property type="entry name" value="GRAN"/>
    <property type="match status" value="4"/>
</dbReference>
<dbReference type="InterPro" id="IPR039036">
    <property type="entry name" value="Granulin_fam"/>
</dbReference>
<dbReference type="PANTHER" id="PTHR12274">
    <property type="entry name" value="GRANULIN"/>
    <property type="match status" value="1"/>
</dbReference>
<keyword evidence="3" id="KW-0964">Secreted</keyword>
<keyword evidence="4" id="KW-1015">Disulfide bond</keyword>
<accession>A0A8C4QIK4</accession>
<dbReference type="OMA" id="CCRDGYH"/>
<evidence type="ECO:0000256" key="4">
    <source>
        <dbReference type="ARBA" id="ARBA00023157"/>
    </source>
</evidence>
<evidence type="ECO:0000256" key="2">
    <source>
        <dbReference type="ARBA" id="ARBA00010093"/>
    </source>
</evidence>
<evidence type="ECO:0000313" key="6">
    <source>
        <dbReference type="Ensembl" id="ENSEBUP00000015988.1"/>
    </source>
</evidence>
<dbReference type="Pfam" id="PF00396">
    <property type="entry name" value="Granulin"/>
    <property type="match status" value="4"/>
</dbReference>
<dbReference type="Ensembl" id="ENSEBUT00000016565.1">
    <property type="protein sequence ID" value="ENSEBUP00000015988.1"/>
    <property type="gene ID" value="ENSEBUG00000010060.1"/>
</dbReference>
<dbReference type="GeneTree" id="ENSGT00470000042293"/>
<dbReference type="PANTHER" id="PTHR12274:SF7">
    <property type="entry name" value="GRANULINS"/>
    <property type="match status" value="1"/>
</dbReference>
<feature type="domain" description="Granulins" evidence="5">
    <location>
        <begin position="83"/>
        <end position="96"/>
    </location>
</feature>
<name>A0A8C4QIK4_EPTBU</name>
<sequence length="403" mass="44066">MCLTAPDGPVVGVLGVPCCSGRTWHSSCTMWLTGGLVLACLVLSVWTDAIKCPDGKRCFVNNTCCQLQNGTYGCCAHEEAVCCKDKIHCCPKNTQCDLKHKKCIKGDLSIPWLKKVPTVPTSSTNKASRPRVSALGNITCPDGKVCSHLSTCCEHFEGDWACCPMPHAVCCTDHHHCCARDTICDPTTDKCLSHALDLPWKEMMPTQSSHPENPKHITVGGIKEEQEVEQTESRTQCPDGTPCTDNNTCCKREEIGQWGCCPLPHAVCCEDHEHCCPQFTKCDLAKQKCNAGKMAIPWFKKSPSLGSSSTLDSSPSGITVHKTEKTQTLGVLHCNDGQFCGFNQTCCEEPNGVWGCCPFPQAICCKDHKNCCPQGTRCDLQTSKCVKGHHRVPDLLMFNNDLL</sequence>
<reference evidence="6" key="2">
    <citation type="submission" date="2025-09" db="UniProtKB">
        <authorList>
            <consortium name="Ensembl"/>
        </authorList>
    </citation>
    <scope>IDENTIFICATION</scope>
</reference>
<dbReference type="Gene3D" id="2.10.25.160">
    <property type="entry name" value="Granulin"/>
    <property type="match status" value="4"/>
</dbReference>
<dbReference type="PROSITE" id="PS00799">
    <property type="entry name" value="GRANULINS"/>
    <property type="match status" value="2"/>
</dbReference>
<comment type="subcellular location">
    <subcellularLocation>
        <location evidence="1">Secreted</location>
    </subcellularLocation>
</comment>
<keyword evidence="7" id="KW-1185">Reference proteome</keyword>
<protein>
    <recommendedName>
        <fullName evidence="5">Granulins domain-containing protein</fullName>
    </recommendedName>
</protein>
<dbReference type="InterPro" id="IPR000118">
    <property type="entry name" value="Granulin"/>
</dbReference>
<organism evidence="6 7">
    <name type="scientific">Eptatretus burgeri</name>
    <name type="common">Inshore hagfish</name>
    <dbReference type="NCBI Taxonomy" id="7764"/>
    <lineage>
        <taxon>Eukaryota</taxon>
        <taxon>Metazoa</taxon>
        <taxon>Chordata</taxon>
        <taxon>Craniata</taxon>
        <taxon>Vertebrata</taxon>
        <taxon>Cyclostomata</taxon>
        <taxon>Myxini</taxon>
        <taxon>Myxiniformes</taxon>
        <taxon>Myxinidae</taxon>
        <taxon>Eptatretinae</taxon>
        <taxon>Eptatretus</taxon>
    </lineage>
</organism>
<feature type="domain" description="Granulins" evidence="5">
    <location>
        <begin position="269"/>
        <end position="282"/>
    </location>
</feature>
<dbReference type="AlphaFoldDB" id="A0A8C4QIK4"/>
<proteinExistence type="inferred from homology"/>
<dbReference type="SUPFAM" id="SSF57277">
    <property type="entry name" value="Granulin repeat"/>
    <property type="match status" value="3"/>
</dbReference>
<evidence type="ECO:0000256" key="3">
    <source>
        <dbReference type="ARBA" id="ARBA00022525"/>
    </source>
</evidence>
<dbReference type="GO" id="GO:0005576">
    <property type="term" value="C:extracellular region"/>
    <property type="evidence" value="ECO:0007669"/>
    <property type="project" value="UniProtKB-SubCell"/>
</dbReference>
<dbReference type="InterPro" id="IPR037277">
    <property type="entry name" value="Granulin_sf"/>
</dbReference>
<evidence type="ECO:0000313" key="7">
    <source>
        <dbReference type="Proteomes" id="UP000694388"/>
    </source>
</evidence>